<organism evidence="4 5">
    <name type="scientific">Hapsidospora chrysogenum (strain ATCC 11550 / CBS 779.69 / DSM 880 / IAM 14645 / JCM 23072 / IMI 49137)</name>
    <name type="common">Acremonium chrysogenum</name>
    <dbReference type="NCBI Taxonomy" id="857340"/>
    <lineage>
        <taxon>Eukaryota</taxon>
        <taxon>Fungi</taxon>
        <taxon>Dikarya</taxon>
        <taxon>Ascomycota</taxon>
        <taxon>Pezizomycotina</taxon>
        <taxon>Sordariomycetes</taxon>
        <taxon>Hypocreomycetidae</taxon>
        <taxon>Hypocreales</taxon>
        <taxon>Bionectriaceae</taxon>
        <taxon>Hapsidospora</taxon>
    </lineage>
</organism>
<dbReference type="OrthoDB" id="2962696at2759"/>
<dbReference type="PANTHER" id="PTHR43618:SF18">
    <property type="entry name" value="SHORT CHAIN DEHYDROGENASE_REDUCTASE FAMILY (AFU_ORTHOLOGUE AFUA_5G12480)"/>
    <property type="match status" value="1"/>
</dbReference>
<keyword evidence="5" id="KW-1185">Reference proteome</keyword>
<gene>
    <name evidence="4" type="ORF">ACRE_037290</name>
</gene>
<keyword evidence="2" id="KW-0521">NADP</keyword>
<evidence type="ECO:0000256" key="1">
    <source>
        <dbReference type="ARBA" id="ARBA00006484"/>
    </source>
</evidence>
<proteinExistence type="inferred from homology"/>
<accession>A0A086T7X2</accession>
<dbReference type="Proteomes" id="UP000029964">
    <property type="component" value="Unassembled WGS sequence"/>
</dbReference>
<evidence type="ECO:0000313" key="5">
    <source>
        <dbReference type="Proteomes" id="UP000029964"/>
    </source>
</evidence>
<dbReference type="SUPFAM" id="SSF51735">
    <property type="entry name" value="NAD(P)-binding Rossmann-fold domains"/>
    <property type="match status" value="1"/>
</dbReference>
<dbReference type="InterPro" id="IPR036291">
    <property type="entry name" value="NAD(P)-bd_dom_sf"/>
</dbReference>
<dbReference type="PANTHER" id="PTHR43618">
    <property type="entry name" value="7-ALPHA-HYDROXYSTEROID DEHYDROGENASE"/>
    <property type="match status" value="1"/>
</dbReference>
<evidence type="ECO:0000256" key="3">
    <source>
        <dbReference type="ARBA" id="ARBA00023002"/>
    </source>
</evidence>
<dbReference type="Pfam" id="PF00106">
    <property type="entry name" value="adh_short"/>
    <property type="match status" value="1"/>
</dbReference>
<evidence type="ECO:0000313" key="4">
    <source>
        <dbReference type="EMBL" id="KFH45454.1"/>
    </source>
</evidence>
<comment type="caution">
    <text evidence="4">The sequence shown here is derived from an EMBL/GenBank/DDBJ whole genome shotgun (WGS) entry which is preliminary data.</text>
</comment>
<comment type="similarity">
    <text evidence="1">Belongs to the short-chain dehydrogenases/reductases (SDR) family.</text>
</comment>
<keyword evidence="3" id="KW-0560">Oxidoreductase</keyword>
<sequence>MASNDLSAGSLFHVKGLVALVTGGGSGIGLMMAKALAQNGAAKVYIAGRRTEVLRSAADSVNPDVVIPVQCDVTSKDSLKAAAEFIEKDAGYLNLLVCNSGTSGPQVKPPKPDMSPEDWAAQNLEVPFESYANTFAINTVSVWYTTMSFLKLLDLGNKKGNVEQSSHVIVTSSIAGFNKKSPGGYAYGQSKAGATHAARHLSVALPQWNIRANCIAPGLFPSDMSEPIVKAYGGESAELALPKDAVPLGRMGHEKEMGGTLLYLASRAGAYLNGEVLIIDGGRLTLFPSVS</sequence>
<dbReference type="AlphaFoldDB" id="A0A086T7X2"/>
<dbReference type="EMBL" id="JPKY01000032">
    <property type="protein sequence ID" value="KFH45454.1"/>
    <property type="molecule type" value="Genomic_DNA"/>
</dbReference>
<dbReference type="STRING" id="857340.A0A086T7X2"/>
<dbReference type="HOGENOM" id="CLU_010194_12_1_1"/>
<protein>
    <submittedName>
        <fullName evidence="4">Rhamnolipids biosynthesis 3-oxoacyl-[acyl-carrier-protein] reductase-like protein</fullName>
    </submittedName>
</protein>
<evidence type="ECO:0000256" key="2">
    <source>
        <dbReference type="ARBA" id="ARBA00022857"/>
    </source>
</evidence>
<dbReference type="GO" id="GO:0016491">
    <property type="term" value="F:oxidoreductase activity"/>
    <property type="evidence" value="ECO:0007669"/>
    <property type="project" value="UniProtKB-KW"/>
</dbReference>
<dbReference type="InterPro" id="IPR052178">
    <property type="entry name" value="Sec_Metab_Biosynth_SDR"/>
</dbReference>
<dbReference type="CDD" id="cd05233">
    <property type="entry name" value="SDR_c"/>
    <property type="match status" value="1"/>
</dbReference>
<reference evidence="5" key="1">
    <citation type="journal article" date="2014" name="Genome Announc.">
        <title>Genome sequence and annotation of Acremonium chrysogenum, producer of the beta-lactam antibiotic cephalosporin C.</title>
        <authorList>
            <person name="Terfehr D."/>
            <person name="Dahlmann T.A."/>
            <person name="Specht T."/>
            <person name="Zadra I."/>
            <person name="Kuernsteiner H."/>
            <person name="Kueck U."/>
        </authorList>
    </citation>
    <scope>NUCLEOTIDE SEQUENCE [LARGE SCALE GENOMIC DNA]</scope>
    <source>
        <strain evidence="5">ATCC 11550 / CBS 779.69 / DSM 880 / IAM 14645 / JCM 23072 / IMI 49137</strain>
    </source>
</reference>
<dbReference type="PRINTS" id="PR00081">
    <property type="entry name" value="GDHRDH"/>
</dbReference>
<name>A0A086T7X2_HAPC1</name>
<dbReference type="Gene3D" id="3.40.50.720">
    <property type="entry name" value="NAD(P)-binding Rossmann-like Domain"/>
    <property type="match status" value="1"/>
</dbReference>
<dbReference type="InterPro" id="IPR002347">
    <property type="entry name" value="SDR_fam"/>
</dbReference>